<sequence length="406" mass="44602">MREPVTIISGVTYDRRSIEKWFFTYKKKTCPATMQILSDFNITPNHTLKRLILSWHNSSNTLTTADATATATSTSSSSSSEIMLELLSAIESSPFKVTSLKKLRSVVESGDDVSKADLIRSDGVESLCRILVQILASDGSDFAAFRACEEAIAVLHGLGAVPLPENCEGKLFDSLSQPDSMRCMAIMLQRAGAETRLHTLSILRSMARTDCDRNPVIQDQGADFFKSLLELVSDEICAKASSAALEVLTEILGKSKKSRLRAIEAGAVCVLVELLPESNRSKCERILHLVKLVCECAEGRLALVEHGIGIAAVSKKMLHVSSAATKIAVKILYLVCNFHPTERVLEEMLIFGSVKNLLALLHMDGRSSTKDKVVNIFKLHGNSWKRYPCFPFELKDYLGIVSTTSN</sequence>
<evidence type="ECO:0000256" key="2">
    <source>
        <dbReference type="ARBA" id="ARBA00004906"/>
    </source>
</evidence>
<dbReference type="Proteomes" id="UP000237000">
    <property type="component" value="Unassembled WGS sequence"/>
</dbReference>
<dbReference type="SMART" id="SM00504">
    <property type="entry name" value="Ubox"/>
    <property type="match status" value="1"/>
</dbReference>
<dbReference type="InterPro" id="IPR003613">
    <property type="entry name" value="Ubox_domain"/>
</dbReference>
<dbReference type="OrthoDB" id="10064100at2759"/>
<dbReference type="EC" id="2.3.2.27" evidence="5"/>
<keyword evidence="8" id="KW-1185">Reference proteome</keyword>
<dbReference type="InterPro" id="IPR045185">
    <property type="entry name" value="PUB22/23/24-like"/>
</dbReference>
<comment type="catalytic activity">
    <reaction evidence="1 5">
        <text>S-ubiquitinyl-[E2 ubiquitin-conjugating enzyme]-L-cysteine + [acceptor protein]-L-lysine = [E2 ubiquitin-conjugating enzyme]-L-cysteine + N(6)-ubiquitinyl-[acceptor protein]-L-lysine.</text>
        <dbReference type="EC" id="2.3.2.27"/>
    </reaction>
</comment>
<evidence type="ECO:0000256" key="1">
    <source>
        <dbReference type="ARBA" id="ARBA00000900"/>
    </source>
</evidence>
<name>A0A2P5EPT3_TREOI</name>
<dbReference type="Pfam" id="PF25598">
    <property type="entry name" value="ARM_PUB"/>
    <property type="match status" value="1"/>
</dbReference>
<dbReference type="Pfam" id="PF04564">
    <property type="entry name" value="U-box"/>
    <property type="match status" value="1"/>
</dbReference>
<evidence type="ECO:0000259" key="6">
    <source>
        <dbReference type="PROSITE" id="PS51698"/>
    </source>
</evidence>
<dbReference type="InParanoid" id="A0A2P5EPT3"/>
<dbReference type="InterPro" id="IPR058678">
    <property type="entry name" value="ARM_PUB"/>
</dbReference>
<dbReference type="GO" id="GO:0061630">
    <property type="term" value="F:ubiquitin protein ligase activity"/>
    <property type="evidence" value="ECO:0007669"/>
    <property type="project" value="UniProtKB-UniRule"/>
</dbReference>
<dbReference type="GO" id="GO:0016567">
    <property type="term" value="P:protein ubiquitination"/>
    <property type="evidence" value="ECO:0007669"/>
    <property type="project" value="UniProtKB-UniRule"/>
</dbReference>
<dbReference type="InterPro" id="IPR013083">
    <property type="entry name" value="Znf_RING/FYVE/PHD"/>
</dbReference>
<comment type="function">
    <text evidence="5">Functions as an E3 ubiquitin ligase.</text>
</comment>
<keyword evidence="4 5" id="KW-0833">Ubl conjugation pathway</keyword>
<keyword evidence="3 5" id="KW-0808">Transferase</keyword>
<gene>
    <name evidence="7" type="ORF">TorRG33x02_167000</name>
</gene>
<comment type="caution">
    <text evidence="7">The sequence shown here is derived from an EMBL/GenBank/DDBJ whole genome shotgun (WGS) entry which is preliminary data.</text>
</comment>
<dbReference type="Gene3D" id="1.25.10.10">
    <property type="entry name" value="Leucine-rich Repeat Variant"/>
    <property type="match status" value="1"/>
</dbReference>
<evidence type="ECO:0000256" key="3">
    <source>
        <dbReference type="ARBA" id="ARBA00022679"/>
    </source>
</evidence>
<dbReference type="PANTHER" id="PTHR22849">
    <property type="entry name" value="WDSAM1 PROTEIN"/>
    <property type="match status" value="1"/>
</dbReference>
<dbReference type="UniPathway" id="UPA00143"/>
<reference evidence="8" key="1">
    <citation type="submission" date="2016-06" db="EMBL/GenBank/DDBJ databases">
        <title>Parallel loss of symbiosis genes in relatives of nitrogen-fixing non-legume Parasponia.</title>
        <authorList>
            <person name="Van Velzen R."/>
            <person name="Holmer R."/>
            <person name="Bu F."/>
            <person name="Rutten L."/>
            <person name="Van Zeijl A."/>
            <person name="Liu W."/>
            <person name="Santuari L."/>
            <person name="Cao Q."/>
            <person name="Sharma T."/>
            <person name="Shen D."/>
            <person name="Roswanjaya Y."/>
            <person name="Wardhani T."/>
            <person name="Kalhor M.S."/>
            <person name="Jansen J."/>
            <person name="Van den Hoogen J."/>
            <person name="Gungor B."/>
            <person name="Hartog M."/>
            <person name="Hontelez J."/>
            <person name="Verver J."/>
            <person name="Yang W.-C."/>
            <person name="Schijlen E."/>
            <person name="Repin R."/>
            <person name="Schilthuizen M."/>
            <person name="Schranz E."/>
            <person name="Heidstra R."/>
            <person name="Miyata K."/>
            <person name="Fedorova E."/>
            <person name="Kohlen W."/>
            <person name="Bisseling T."/>
            <person name="Smit S."/>
            <person name="Geurts R."/>
        </authorList>
    </citation>
    <scope>NUCLEOTIDE SEQUENCE [LARGE SCALE GENOMIC DNA]</scope>
    <source>
        <strain evidence="8">cv. RG33-2</strain>
    </source>
</reference>
<comment type="pathway">
    <text evidence="2 5">Protein modification; protein ubiquitination.</text>
</comment>
<dbReference type="Gene3D" id="3.30.40.10">
    <property type="entry name" value="Zinc/RING finger domain, C3HC4 (zinc finger)"/>
    <property type="match status" value="1"/>
</dbReference>
<dbReference type="STRING" id="63057.A0A2P5EPT3"/>
<organism evidence="7 8">
    <name type="scientific">Trema orientale</name>
    <name type="common">Charcoal tree</name>
    <name type="synonym">Celtis orientalis</name>
    <dbReference type="NCBI Taxonomy" id="63057"/>
    <lineage>
        <taxon>Eukaryota</taxon>
        <taxon>Viridiplantae</taxon>
        <taxon>Streptophyta</taxon>
        <taxon>Embryophyta</taxon>
        <taxon>Tracheophyta</taxon>
        <taxon>Spermatophyta</taxon>
        <taxon>Magnoliopsida</taxon>
        <taxon>eudicotyledons</taxon>
        <taxon>Gunneridae</taxon>
        <taxon>Pentapetalae</taxon>
        <taxon>rosids</taxon>
        <taxon>fabids</taxon>
        <taxon>Rosales</taxon>
        <taxon>Cannabaceae</taxon>
        <taxon>Trema</taxon>
    </lineage>
</organism>
<feature type="domain" description="U-box" evidence="6">
    <location>
        <begin position="1"/>
        <end position="62"/>
    </location>
</feature>
<evidence type="ECO:0000256" key="4">
    <source>
        <dbReference type="ARBA" id="ARBA00022786"/>
    </source>
</evidence>
<dbReference type="EMBL" id="JXTC01000116">
    <property type="protein sequence ID" value="PON87522.1"/>
    <property type="molecule type" value="Genomic_DNA"/>
</dbReference>
<dbReference type="InterPro" id="IPR011989">
    <property type="entry name" value="ARM-like"/>
</dbReference>
<evidence type="ECO:0000256" key="5">
    <source>
        <dbReference type="RuleBase" id="RU369093"/>
    </source>
</evidence>
<dbReference type="SUPFAM" id="SSF57850">
    <property type="entry name" value="RING/U-box"/>
    <property type="match status" value="1"/>
</dbReference>
<dbReference type="InterPro" id="IPR016024">
    <property type="entry name" value="ARM-type_fold"/>
</dbReference>
<accession>A0A2P5EPT3</accession>
<dbReference type="PANTHER" id="PTHR22849:SF23">
    <property type="entry name" value="U-BOX DOMAIN-CONTAINING PROTEIN"/>
    <property type="match status" value="1"/>
</dbReference>
<dbReference type="PROSITE" id="PS51698">
    <property type="entry name" value="U_BOX"/>
    <property type="match status" value="1"/>
</dbReference>
<evidence type="ECO:0000313" key="7">
    <source>
        <dbReference type="EMBL" id="PON87522.1"/>
    </source>
</evidence>
<proteinExistence type="predicted"/>
<protein>
    <recommendedName>
        <fullName evidence="5 6">U-box domain-containing protein</fullName>
        <ecNumber evidence="5">2.3.2.27</ecNumber>
    </recommendedName>
    <alternativeName>
        <fullName evidence="5">RING-type E3 ubiquitin transferase PUB</fullName>
    </alternativeName>
</protein>
<evidence type="ECO:0000313" key="8">
    <source>
        <dbReference type="Proteomes" id="UP000237000"/>
    </source>
</evidence>
<dbReference type="SUPFAM" id="SSF48371">
    <property type="entry name" value="ARM repeat"/>
    <property type="match status" value="1"/>
</dbReference>
<dbReference type="AlphaFoldDB" id="A0A2P5EPT3"/>